<dbReference type="EMBL" id="VJXW01000018">
    <property type="protein sequence ID" value="TRW23451.1"/>
    <property type="molecule type" value="Genomic_DNA"/>
</dbReference>
<reference evidence="3 4" key="1">
    <citation type="submission" date="2019-07" db="EMBL/GenBank/DDBJ databases">
        <title>Criibacterium bergeronii gen. nov., sp. nov. isolated from human clinical samples.</title>
        <authorList>
            <person name="Maheux A.F."/>
            <person name="Boudreau D.K."/>
            <person name="Berube E."/>
            <person name="Brodeur S."/>
            <person name="Bernard K.A."/>
            <person name="Abed J.Y."/>
            <person name="Ducrey E."/>
            <person name="Guay E.F."/>
            <person name="Raymond F."/>
            <person name="Corbeil J."/>
            <person name="Domingo M.-C."/>
            <person name="Roy P.H."/>
            <person name="Boissinot M."/>
            <person name="Tocheva E.I."/>
            <person name="Omar R.F."/>
        </authorList>
    </citation>
    <scope>NUCLEOTIDE SEQUENCE [LARGE SCALE GENOMIC DNA]</scope>
    <source>
        <strain evidence="3 4">CCRI-24246</strain>
    </source>
</reference>
<dbReference type="AlphaFoldDB" id="A0A552UZ22"/>
<name>A0A552UZ22_9FIRM</name>
<evidence type="ECO:0000313" key="2">
    <source>
        <dbReference type="EMBL" id="TRW23143.1"/>
    </source>
</evidence>
<dbReference type="OrthoDB" id="65783at2"/>
<evidence type="ECO:0000313" key="3">
    <source>
        <dbReference type="EMBL" id="TRW23451.1"/>
    </source>
</evidence>
<proteinExistence type="predicted"/>
<evidence type="ECO:0000313" key="4">
    <source>
        <dbReference type="Proteomes" id="UP000319424"/>
    </source>
</evidence>
<protein>
    <submittedName>
        <fullName evidence="3">DUF4368 domain-containing protein</fullName>
    </submittedName>
</protein>
<dbReference type="Pfam" id="PF14287">
    <property type="entry name" value="DUF4368"/>
    <property type="match status" value="1"/>
</dbReference>
<dbReference type="Proteomes" id="UP000319424">
    <property type="component" value="Unassembled WGS sequence"/>
</dbReference>
<feature type="non-terminal residue" evidence="3">
    <location>
        <position position="1"/>
    </location>
</feature>
<feature type="domain" description="DUF4368" evidence="1">
    <location>
        <begin position="1"/>
        <end position="24"/>
    </location>
</feature>
<evidence type="ECO:0000259" key="1">
    <source>
        <dbReference type="Pfam" id="PF14287"/>
    </source>
</evidence>
<accession>A0A552UZ22</accession>
<dbReference type="EMBL" id="VJXW01000021">
    <property type="protein sequence ID" value="TRW23143.1"/>
    <property type="molecule type" value="Genomic_DNA"/>
</dbReference>
<dbReference type="RefSeq" id="WP_144398665.1">
    <property type="nucleotide sequence ID" value="NZ_VJXW01000018.1"/>
</dbReference>
<sequence>HEKEVVNGEITQTIDIYYNFIGNTDTLQVFYNL</sequence>
<gene>
    <name evidence="3" type="ORF">FL857_09820</name>
    <name evidence="2" type="ORF">FL857_10475</name>
</gene>
<dbReference type="InterPro" id="IPR025378">
    <property type="entry name" value="DUF4368"/>
</dbReference>
<organism evidence="3 4">
    <name type="scientific">Criibacterium bergeronii</name>
    <dbReference type="NCBI Taxonomy" id="1871336"/>
    <lineage>
        <taxon>Bacteria</taxon>
        <taxon>Bacillati</taxon>
        <taxon>Bacillota</taxon>
        <taxon>Clostridia</taxon>
        <taxon>Peptostreptococcales</taxon>
        <taxon>Filifactoraceae</taxon>
        <taxon>Criibacterium</taxon>
    </lineage>
</organism>
<comment type="caution">
    <text evidence="3">The sequence shown here is derived from an EMBL/GenBank/DDBJ whole genome shotgun (WGS) entry which is preliminary data.</text>
</comment>